<feature type="region of interest" description="Disordered" evidence="1">
    <location>
        <begin position="84"/>
        <end position="109"/>
    </location>
</feature>
<name>A0A182JC33_ANOAO</name>
<feature type="transmembrane region" description="Helical" evidence="2">
    <location>
        <begin position="45"/>
        <end position="63"/>
    </location>
</feature>
<dbReference type="EnsemblMetazoa" id="AATE015287-RA">
    <property type="protein sequence ID" value="AATE015287-PA.1"/>
    <property type="gene ID" value="AATE015287"/>
</dbReference>
<accession>A0A182JC33</accession>
<dbReference type="VEuPathDB" id="VectorBase:AATE015287"/>
<keyword evidence="2" id="KW-1133">Transmembrane helix</keyword>
<sequence>MGEKTGDATARNLRQRVAFAPTSIAKVDECCESASAFNSPFEPSVRWSITIVIIIIIIIIFTIPSKFDCAQQCAALNRDCNFSNSQEREKKDTRKNNASAGISGTASAR</sequence>
<protein>
    <submittedName>
        <fullName evidence="3">Uncharacterized protein</fullName>
    </submittedName>
</protein>
<feature type="compositionally biased region" description="Polar residues" evidence="1">
    <location>
        <begin position="96"/>
        <end position="109"/>
    </location>
</feature>
<proteinExistence type="predicted"/>
<keyword evidence="2" id="KW-0472">Membrane</keyword>
<evidence type="ECO:0000313" key="3">
    <source>
        <dbReference type="EnsemblMetazoa" id="AATE015287-PA.1"/>
    </source>
</evidence>
<feature type="compositionally biased region" description="Basic and acidic residues" evidence="1">
    <location>
        <begin position="86"/>
        <end position="95"/>
    </location>
</feature>
<evidence type="ECO:0000256" key="1">
    <source>
        <dbReference type="SAM" id="MobiDB-lite"/>
    </source>
</evidence>
<reference evidence="3" key="1">
    <citation type="submission" date="2022-08" db="UniProtKB">
        <authorList>
            <consortium name="EnsemblMetazoa"/>
        </authorList>
    </citation>
    <scope>IDENTIFICATION</scope>
    <source>
        <strain evidence="3">EBRO</strain>
    </source>
</reference>
<organism evidence="3">
    <name type="scientific">Anopheles atroparvus</name>
    <name type="common">European mosquito</name>
    <dbReference type="NCBI Taxonomy" id="41427"/>
    <lineage>
        <taxon>Eukaryota</taxon>
        <taxon>Metazoa</taxon>
        <taxon>Ecdysozoa</taxon>
        <taxon>Arthropoda</taxon>
        <taxon>Hexapoda</taxon>
        <taxon>Insecta</taxon>
        <taxon>Pterygota</taxon>
        <taxon>Neoptera</taxon>
        <taxon>Endopterygota</taxon>
        <taxon>Diptera</taxon>
        <taxon>Nematocera</taxon>
        <taxon>Culicoidea</taxon>
        <taxon>Culicidae</taxon>
        <taxon>Anophelinae</taxon>
        <taxon>Anopheles</taxon>
    </lineage>
</organism>
<keyword evidence="2" id="KW-0812">Transmembrane</keyword>
<dbReference type="AlphaFoldDB" id="A0A182JC33"/>
<evidence type="ECO:0000256" key="2">
    <source>
        <dbReference type="SAM" id="Phobius"/>
    </source>
</evidence>